<feature type="region of interest" description="Disordered" evidence="1">
    <location>
        <begin position="356"/>
        <end position="388"/>
    </location>
</feature>
<dbReference type="Proteomes" id="UP001632037">
    <property type="component" value="Unassembled WGS sequence"/>
</dbReference>
<organism evidence="2 3">
    <name type="scientific">Phytophthora oleae</name>
    <dbReference type="NCBI Taxonomy" id="2107226"/>
    <lineage>
        <taxon>Eukaryota</taxon>
        <taxon>Sar</taxon>
        <taxon>Stramenopiles</taxon>
        <taxon>Oomycota</taxon>
        <taxon>Peronosporomycetes</taxon>
        <taxon>Peronosporales</taxon>
        <taxon>Peronosporaceae</taxon>
        <taxon>Phytophthora</taxon>
    </lineage>
</organism>
<gene>
    <name evidence="2" type="ORF">V7S43_000266</name>
</gene>
<accession>A0ABD3G6V5</accession>
<evidence type="ECO:0008006" key="4">
    <source>
        <dbReference type="Google" id="ProtNLM"/>
    </source>
</evidence>
<comment type="caution">
    <text evidence="2">The sequence shown here is derived from an EMBL/GenBank/DDBJ whole genome shotgun (WGS) entry which is preliminary data.</text>
</comment>
<sequence>MKLSSLRINPHGMQHFQVLQLRSTVCMLLFLLSETRRVLISASPSAKVAKMRMEIREQDFSFQDGARERPVIEVVTKDVRTADIFNIMQAAGEEEVAPEEGASWWKDTVTEEFTRQDVLVLALIALCILRLLQVMWKLVKLPKQWFDAMERKVEEEFETESMSKCSEETATRLRKQLTTVRFCHLQFLLVIEKLKREMRDDKNEDTQQMVASLPVSQPKEGKSMALSEILATLHTIQAKDRSFQRSKVEEHLADIKHNVEDEEDIDSGLSEEWERLQEIYSSFLRVQETIIRRQKCKKRQWQMQQPPQSHEERPRRRQRRFPSEDPVDDVLQELQELTKELPQGFTADMFKSLGNAMQEKMTAVEPATSPSPPPQLEKKTQSTAKVDHISTAAKYTATA</sequence>
<dbReference type="AlphaFoldDB" id="A0ABD3G6V5"/>
<dbReference type="EMBL" id="JBIMZQ010000001">
    <property type="protein sequence ID" value="KAL3674311.1"/>
    <property type="molecule type" value="Genomic_DNA"/>
</dbReference>
<protein>
    <recommendedName>
        <fullName evidence="4">Peroxin-14</fullName>
    </recommendedName>
</protein>
<keyword evidence="3" id="KW-1185">Reference proteome</keyword>
<feature type="region of interest" description="Disordered" evidence="1">
    <location>
        <begin position="297"/>
        <end position="327"/>
    </location>
</feature>
<reference evidence="2 3" key="1">
    <citation type="submission" date="2024-09" db="EMBL/GenBank/DDBJ databases">
        <title>Genome sequencing and assembly of Phytophthora oleae, isolate VK10A, causative agent of rot of olive drupes.</title>
        <authorList>
            <person name="Conti Taguali S."/>
            <person name="Riolo M."/>
            <person name="La Spada F."/>
            <person name="Cacciola S.O."/>
            <person name="Dionisio G."/>
        </authorList>
    </citation>
    <scope>NUCLEOTIDE SEQUENCE [LARGE SCALE GENOMIC DNA]</scope>
    <source>
        <strain evidence="2 3">VK10A</strain>
    </source>
</reference>
<feature type="compositionally biased region" description="Basic and acidic residues" evidence="1">
    <location>
        <begin position="376"/>
        <end position="388"/>
    </location>
</feature>
<name>A0ABD3G6V5_9STRA</name>
<evidence type="ECO:0000256" key="1">
    <source>
        <dbReference type="SAM" id="MobiDB-lite"/>
    </source>
</evidence>
<evidence type="ECO:0000313" key="2">
    <source>
        <dbReference type="EMBL" id="KAL3674311.1"/>
    </source>
</evidence>
<proteinExistence type="predicted"/>
<evidence type="ECO:0000313" key="3">
    <source>
        <dbReference type="Proteomes" id="UP001632037"/>
    </source>
</evidence>